<evidence type="ECO:0000313" key="4">
    <source>
        <dbReference type="Proteomes" id="UP000054988"/>
    </source>
</evidence>
<dbReference type="SUPFAM" id="SSF53254">
    <property type="entry name" value="Phosphoglycerate mutase-like"/>
    <property type="match status" value="1"/>
</dbReference>
<comment type="caution">
    <text evidence="3">The sequence shown here is derived from an EMBL/GenBank/DDBJ whole genome shotgun (WGS) entry which is preliminary data.</text>
</comment>
<keyword evidence="2" id="KW-1133">Transmembrane helix</keyword>
<dbReference type="CDD" id="cd07061">
    <property type="entry name" value="HP_HAP_like"/>
    <property type="match status" value="1"/>
</dbReference>
<name>A0A0W0G0D6_MONRR</name>
<dbReference type="PANTHER" id="PTHR11567:SF142">
    <property type="entry name" value="PHOSPHOGLYCERATE MUTASE-LIKE PROTEIN"/>
    <property type="match status" value="1"/>
</dbReference>
<evidence type="ECO:0008006" key="5">
    <source>
        <dbReference type="Google" id="ProtNLM"/>
    </source>
</evidence>
<dbReference type="InterPro" id="IPR000560">
    <property type="entry name" value="His_Pase_clade-2"/>
</dbReference>
<dbReference type="AlphaFoldDB" id="A0A0W0G0D6"/>
<dbReference type="GO" id="GO:0016791">
    <property type="term" value="F:phosphatase activity"/>
    <property type="evidence" value="ECO:0007669"/>
    <property type="project" value="TreeGrafter"/>
</dbReference>
<dbReference type="PANTHER" id="PTHR11567">
    <property type="entry name" value="ACID PHOSPHATASE-RELATED"/>
    <property type="match status" value="1"/>
</dbReference>
<comment type="similarity">
    <text evidence="1">Belongs to the histidine acid phosphatase family.</text>
</comment>
<gene>
    <name evidence="3" type="ORF">WG66_5406</name>
</gene>
<proteinExistence type="inferred from homology"/>
<dbReference type="InterPro" id="IPR029033">
    <property type="entry name" value="His_PPase_superfam"/>
</dbReference>
<evidence type="ECO:0000313" key="3">
    <source>
        <dbReference type="EMBL" id="KTB41987.1"/>
    </source>
</evidence>
<sequence length="448" mass="48680">MSDDSKVLGVLVLARHGDRQGFYQNPSDYTPTNTQITPLGNVQEFRLGQYLRERYFNSLSPTFISGVNSTIANLNQVKVRADAGGEGGVIANSAMSLLQGLFPANANYTTTLANGTTIEGPLNGYQYLPIESVEPDNDISLEGWTKCGTFDQATKAFYQSAEFKQKADESASFLSQLPRYLDGRPVSLENMWNIFDFINVENIHDSDFHNNIPATFVAQARDLANWHEYGVFSDKELSGIGNIPFRTMIPSVVESLQSIADESDPLKFVHVAISYKPFISLFNMTGVAQAHPELAGIVNYAASVALEVRQPSSGGDPVLRFNFKNGTDDVTYKTYSFFNASGDVPLSTFVNYLNPAAINTTAQWCTECNNSKDRGCGALALAASQAQGQAHRQRISPVGAGFLGAGLTLFVAAAMLAVLFFLGLLTFGKKGRKAQSVHSDDHSVEKAA</sequence>
<dbReference type="Pfam" id="PF00328">
    <property type="entry name" value="His_Phos_2"/>
    <property type="match status" value="1"/>
</dbReference>
<dbReference type="EMBL" id="LATX01001400">
    <property type="protein sequence ID" value="KTB41987.1"/>
    <property type="molecule type" value="Genomic_DNA"/>
</dbReference>
<evidence type="ECO:0000256" key="2">
    <source>
        <dbReference type="SAM" id="Phobius"/>
    </source>
</evidence>
<feature type="transmembrane region" description="Helical" evidence="2">
    <location>
        <begin position="402"/>
        <end position="425"/>
    </location>
</feature>
<accession>A0A0W0G0D6</accession>
<keyword evidence="2" id="KW-0812">Transmembrane</keyword>
<keyword evidence="2" id="KW-0472">Membrane</keyword>
<reference evidence="3 4" key="1">
    <citation type="submission" date="2015-12" db="EMBL/GenBank/DDBJ databases">
        <title>Draft genome sequence of Moniliophthora roreri, the causal agent of frosty pod rot of cacao.</title>
        <authorList>
            <person name="Aime M.C."/>
            <person name="Diaz-Valderrama J.R."/>
            <person name="Kijpornyongpan T."/>
            <person name="Phillips-Mora W."/>
        </authorList>
    </citation>
    <scope>NUCLEOTIDE SEQUENCE [LARGE SCALE GENOMIC DNA]</scope>
    <source>
        <strain evidence="3 4">MCA 2952</strain>
    </source>
</reference>
<organism evidence="3 4">
    <name type="scientific">Moniliophthora roreri</name>
    <name type="common">Frosty pod rot fungus</name>
    <name type="synonym">Monilia roreri</name>
    <dbReference type="NCBI Taxonomy" id="221103"/>
    <lineage>
        <taxon>Eukaryota</taxon>
        <taxon>Fungi</taxon>
        <taxon>Dikarya</taxon>
        <taxon>Basidiomycota</taxon>
        <taxon>Agaricomycotina</taxon>
        <taxon>Agaricomycetes</taxon>
        <taxon>Agaricomycetidae</taxon>
        <taxon>Agaricales</taxon>
        <taxon>Marasmiineae</taxon>
        <taxon>Marasmiaceae</taxon>
        <taxon>Moniliophthora</taxon>
    </lineage>
</organism>
<dbReference type="InterPro" id="IPR050645">
    <property type="entry name" value="Histidine_acid_phosphatase"/>
</dbReference>
<protein>
    <recommendedName>
        <fullName evidence="5">Phosphoglycerate mutase-like protein</fullName>
    </recommendedName>
</protein>
<dbReference type="Gene3D" id="3.40.50.1240">
    <property type="entry name" value="Phosphoglycerate mutase-like"/>
    <property type="match status" value="1"/>
</dbReference>
<evidence type="ECO:0000256" key="1">
    <source>
        <dbReference type="ARBA" id="ARBA00005375"/>
    </source>
</evidence>
<dbReference type="Proteomes" id="UP000054988">
    <property type="component" value="Unassembled WGS sequence"/>
</dbReference>
<dbReference type="eggNOG" id="ENOG502RCH9">
    <property type="taxonomic scope" value="Eukaryota"/>
</dbReference>